<name>A0AA88V4K1_9ASTE</name>
<proteinExistence type="predicted"/>
<dbReference type="InterPro" id="IPR003245">
    <property type="entry name" value="Phytocyanin_dom"/>
</dbReference>
<evidence type="ECO:0000256" key="4">
    <source>
        <dbReference type="ARBA" id="ARBA00071970"/>
    </source>
</evidence>
<organism evidence="8 9">
    <name type="scientific">Escallonia herrerae</name>
    <dbReference type="NCBI Taxonomy" id="1293975"/>
    <lineage>
        <taxon>Eukaryota</taxon>
        <taxon>Viridiplantae</taxon>
        <taxon>Streptophyta</taxon>
        <taxon>Embryophyta</taxon>
        <taxon>Tracheophyta</taxon>
        <taxon>Spermatophyta</taxon>
        <taxon>Magnoliopsida</taxon>
        <taxon>eudicotyledons</taxon>
        <taxon>Gunneridae</taxon>
        <taxon>Pentapetalae</taxon>
        <taxon>asterids</taxon>
        <taxon>campanulids</taxon>
        <taxon>Escalloniales</taxon>
        <taxon>Escalloniaceae</taxon>
        <taxon>Escallonia</taxon>
    </lineage>
</organism>
<dbReference type="Pfam" id="PF02298">
    <property type="entry name" value="Cu_bind_like"/>
    <property type="match status" value="1"/>
</dbReference>
<evidence type="ECO:0000256" key="2">
    <source>
        <dbReference type="ARBA" id="ARBA00023008"/>
    </source>
</evidence>
<dbReference type="FunFam" id="2.60.40.420:FF:000013">
    <property type="entry name" value="basic blue protein-like"/>
    <property type="match status" value="1"/>
</dbReference>
<evidence type="ECO:0000313" key="9">
    <source>
        <dbReference type="Proteomes" id="UP001188597"/>
    </source>
</evidence>
<dbReference type="InterPro" id="IPR041844">
    <property type="entry name" value="Plantacyanin"/>
</dbReference>
<feature type="chain" id="PRO_5041634390" description="Basic blue protein" evidence="6">
    <location>
        <begin position="28"/>
        <end position="121"/>
    </location>
</feature>
<dbReference type="Proteomes" id="UP001188597">
    <property type="component" value="Unassembled WGS sequence"/>
</dbReference>
<dbReference type="AlphaFoldDB" id="A0AA88V4K1"/>
<evidence type="ECO:0000313" key="8">
    <source>
        <dbReference type="EMBL" id="KAK3001585.1"/>
    </source>
</evidence>
<reference evidence="8" key="1">
    <citation type="submission" date="2022-12" db="EMBL/GenBank/DDBJ databases">
        <title>Draft genome assemblies for two species of Escallonia (Escalloniales).</title>
        <authorList>
            <person name="Chanderbali A."/>
            <person name="Dervinis C."/>
            <person name="Anghel I."/>
            <person name="Soltis D."/>
            <person name="Soltis P."/>
            <person name="Zapata F."/>
        </authorList>
    </citation>
    <scope>NUCLEOTIDE SEQUENCE</scope>
    <source>
        <strain evidence="8">UCBG64.0493</strain>
        <tissue evidence="8">Leaf</tissue>
    </source>
</reference>
<gene>
    <name evidence="8" type="ORF">RJ639_022436</name>
</gene>
<dbReference type="PANTHER" id="PTHR33021:SF424">
    <property type="entry name" value="BASIC BLUE PROTEIN"/>
    <property type="match status" value="1"/>
</dbReference>
<evidence type="ECO:0000259" key="7">
    <source>
        <dbReference type="PROSITE" id="PS51485"/>
    </source>
</evidence>
<dbReference type="Gene3D" id="2.60.40.420">
    <property type="entry name" value="Cupredoxins - blue copper proteins"/>
    <property type="match status" value="1"/>
</dbReference>
<dbReference type="PROSITE" id="PS51485">
    <property type="entry name" value="PHYTOCYANIN"/>
    <property type="match status" value="1"/>
</dbReference>
<sequence>MSSEKGVAVVVTAMLLSVLLHSNVARADTYNVGDSGGWSFNVTGWADNKSFKAGDTLVFKYKTEFHNVVAVNKACYDSCEPTGKVYESGNDEIQLEKGDSFFICGKPGHCAAGMKIAVAAT</sequence>
<evidence type="ECO:0000256" key="3">
    <source>
        <dbReference type="ARBA" id="ARBA00023157"/>
    </source>
</evidence>
<keyword evidence="3" id="KW-1015">Disulfide bond</keyword>
<dbReference type="InterPro" id="IPR028871">
    <property type="entry name" value="BlueCu_1_BS"/>
</dbReference>
<accession>A0AA88V4K1</accession>
<keyword evidence="6" id="KW-0732">Signal</keyword>
<keyword evidence="2" id="KW-0186">Copper</keyword>
<comment type="caution">
    <text evidence="8">The sequence shown here is derived from an EMBL/GenBank/DDBJ whole genome shotgun (WGS) entry which is preliminary data.</text>
</comment>
<dbReference type="PANTHER" id="PTHR33021">
    <property type="entry name" value="BLUE COPPER PROTEIN"/>
    <property type="match status" value="1"/>
</dbReference>
<dbReference type="GO" id="GO:0005886">
    <property type="term" value="C:plasma membrane"/>
    <property type="evidence" value="ECO:0007669"/>
    <property type="project" value="TreeGrafter"/>
</dbReference>
<protein>
    <recommendedName>
        <fullName evidence="4">Basic blue protein</fullName>
    </recommendedName>
    <alternativeName>
        <fullName evidence="5">Plantacyanin</fullName>
    </alternativeName>
</protein>
<evidence type="ECO:0000256" key="5">
    <source>
        <dbReference type="ARBA" id="ARBA00082491"/>
    </source>
</evidence>
<evidence type="ECO:0000256" key="6">
    <source>
        <dbReference type="SAM" id="SignalP"/>
    </source>
</evidence>
<dbReference type="InterPro" id="IPR039391">
    <property type="entry name" value="Phytocyanin-like"/>
</dbReference>
<keyword evidence="1" id="KW-0479">Metal-binding</keyword>
<dbReference type="EMBL" id="JAVXUP010002754">
    <property type="protein sequence ID" value="KAK3001585.1"/>
    <property type="molecule type" value="Genomic_DNA"/>
</dbReference>
<feature type="domain" description="Phytocyanin" evidence="7">
    <location>
        <begin position="28"/>
        <end position="121"/>
    </location>
</feature>
<dbReference type="InterPro" id="IPR008972">
    <property type="entry name" value="Cupredoxin"/>
</dbReference>
<dbReference type="GO" id="GO:0046872">
    <property type="term" value="F:metal ion binding"/>
    <property type="evidence" value="ECO:0007669"/>
    <property type="project" value="UniProtKB-KW"/>
</dbReference>
<dbReference type="GO" id="GO:0009055">
    <property type="term" value="F:electron transfer activity"/>
    <property type="evidence" value="ECO:0007669"/>
    <property type="project" value="InterPro"/>
</dbReference>
<dbReference type="SUPFAM" id="SSF49503">
    <property type="entry name" value="Cupredoxins"/>
    <property type="match status" value="1"/>
</dbReference>
<dbReference type="PROSITE" id="PS00196">
    <property type="entry name" value="COPPER_BLUE"/>
    <property type="match status" value="1"/>
</dbReference>
<keyword evidence="9" id="KW-1185">Reference proteome</keyword>
<evidence type="ECO:0000256" key="1">
    <source>
        <dbReference type="ARBA" id="ARBA00022723"/>
    </source>
</evidence>
<dbReference type="CDD" id="cd11013">
    <property type="entry name" value="Plantacyanin"/>
    <property type="match status" value="1"/>
</dbReference>
<feature type="signal peptide" evidence="6">
    <location>
        <begin position="1"/>
        <end position="27"/>
    </location>
</feature>